<evidence type="ECO:0000256" key="1">
    <source>
        <dbReference type="ARBA" id="ARBA00004752"/>
    </source>
</evidence>
<keyword evidence="4 6" id="KW-0573">Peptidoglycan synthesis</keyword>
<dbReference type="GO" id="GO:0005576">
    <property type="term" value="C:extracellular region"/>
    <property type="evidence" value="ECO:0007669"/>
    <property type="project" value="TreeGrafter"/>
</dbReference>
<gene>
    <name evidence="9" type="ORF">ERS852569_01137</name>
</gene>
<dbReference type="InterPro" id="IPR050979">
    <property type="entry name" value="LD-transpeptidase"/>
</dbReference>
<evidence type="ECO:0000256" key="6">
    <source>
        <dbReference type="PROSITE-ProRule" id="PRU01373"/>
    </source>
</evidence>
<dbReference type="UniPathway" id="UPA00219"/>
<evidence type="ECO:0000256" key="7">
    <source>
        <dbReference type="SAM" id="Phobius"/>
    </source>
</evidence>
<keyword evidence="7" id="KW-0472">Membrane</keyword>
<keyword evidence="7" id="KW-1133">Transmembrane helix</keyword>
<dbReference type="AlphaFoldDB" id="A0A174S0K2"/>
<sequence>MRQKEVMGQSIRTSKSARPGTITYVPIDKSEFRSTVSSDKKKNKIMKIVVMLIVMILVMSCCVYAGISYYYSYHFFLGTTINGIDSSNKTAYEVEQEIAGKKDNYVIQVSARMQEPQTITGKDIDYQYVSSGEILQLLKTQKPWEWIRGFFETKNYMVQEETVFSREKLEEQVSSLNCAKKENQIAPENAYVSFSNSEFTIVPETEGSELNAKEAYQMISRAIDNEAADVDLGSNPKAYKEADVTRDSSELQNMVNMYNGLAKVNITYTFGDETVTLDGNTIKNWLQFDEKGQLLPDDGAFRQHVVDYVAQLAADHDTVGTERQFETTSGRIVYVYGSAYGWKIDQDKEAAQLMQEIQSGTQTTREPVYSMRANAHGINDLGDTYIEVDLTEQYMWYYQNGNIIFQSEIVSGLPGDPDRKTPPGIFTLNSKSSPSVLRGEMTANGTYSYEQPVTYWMPFNGGIGFHDADWQPYFGGDRYLTGGSHGCINLPPENAGQLYSLIQYDVPIICFY</sequence>
<keyword evidence="5 6" id="KW-0961">Cell wall biogenesis/degradation</keyword>
<dbReference type="PROSITE" id="PS52029">
    <property type="entry name" value="LD_TPASE"/>
    <property type="match status" value="1"/>
</dbReference>
<dbReference type="SUPFAM" id="SSF141523">
    <property type="entry name" value="L,D-transpeptidase catalytic domain-like"/>
    <property type="match status" value="1"/>
</dbReference>
<dbReference type="GO" id="GO:0016740">
    <property type="term" value="F:transferase activity"/>
    <property type="evidence" value="ECO:0007669"/>
    <property type="project" value="UniProtKB-KW"/>
</dbReference>
<evidence type="ECO:0000256" key="5">
    <source>
        <dbReference type="ARBA" id="ARBA00023316"/>
    </source>
</evidence>
<dbReference type="Gene3D" id="3.10.20.800">
    <property type="match status" value="1"/>
</dbReference>
<evidence type="ECO:0000256" key="3">
    <source>
        <dbReference type="ARBA" id="ARBA00022960"/>
    </source>
</evidence>
<dbReference type="CDD" id="cd16913">
    <property type="entry name" value="YkuD_like"/>
    <property type="match status" value="1"/>
</dbReference>
<feature type="domain" description="L,D-TPase catalytic" evidence="8">
    <location>
        <begin position="384"/>
        <end position="511"/>
    </location>
</feature>
<dbReference type="Gene3D" id="2.40.440.10">
    <property type="entry name" value="L,D-transpeptidase catalytic domain-like"/>
    <property type="match status" value="1"/>
</dbReference>
<dbReference type="InterPro" id="IPR038063">
    <property type="entry name" value="Transpep_catalytic_dom"/>
</dbReference>
<keyword evidence="2" id="KW-0808">Transferase</keyword>
<dbReference type="GO" id="GO:0018104">
    <property type="term" value="P:peptidoglycan-protein cross-linking"/>
    <property type="evidence" value="ECO:0007669"/>
    <property type="project" value="TreeGrafter"/>
</dbReference>
<dbReference type="Pfam" id="PF03734">
    <property type="entry name" value="YkuD"/>
    <property type="match status" value="1"/>
</dbReference>
<feature type="active site" description="Nucleophile" evidence="6">
    <location>
        <position position="487"/>
    </location>
</feature>
<keyword evidence="7" id="KW-0812">Transmembrane</keyword>
<feature type="active site" description="Proton donor/acceptor" evidence="6">
    <location>
        <position position="466"/>
    </location>
</feature>
<dbReference type="SUPFAM" id="SSF143985">
    <property type="entry name" value="L,D-transpeptidase pre-catalytic domain-like"/>
    <property type="match status" value="1"/>
</dbReference>
<dbReference type="PANTHER" id="PTHR30582">
    <property type="entry name" value="L,D-TRANSPEPTIDASE"/>
    <property type="match status" value="1"/>
</dbReference>
<dbReference type="GO" id="GO:0008360">
    <property type="term" value="P:regulation of cell shape"/>
    <property type="evidence" value="ECO:0007669"/>
    <property type="project" value="UniProtKB-UniRule"/>
</dbReference>
<dbReference type="Proteomes" id="UP000095762">
    <property type="component" value="Unassembled WGS sequence"/>
</dbReference>
<protein>
    <submittedName>
        <fullName evidence="9">Uncharacterized vancomycin resistance protein</fullName>
    </submittedName>
</protein>
<keyword evidence="3 6" id="KW-0133">Cell shape</keyword>
<dbReference type="GO" id="GO:0071972">
    <property type="term" value="F:peptidoglycan L,D-transpeptidase activity"/>
    <property type="evidence" value="ECO:0007669"/>
    <property type="project" value="TreeGrafter"/>
</dbReference>
<name>A0A174S0K2_9FIRM</name>
<dbReference type="InterPro" id="IPR005490">
    <property type="entry name" value="LD_TPept_cat_dom"/>
</dbReference>
<dbReference type="PANTHER" id="PTHR30582:SF33">
    <property type="entry name" value="EXPORTED PROTEIN"/>
    <property type="match status" value="1"/>
</dbReference>
<dbReference type="Pfam" id="PF12229">
    <property type="entry name" value="PG_binding_4"/>
    <property type="match status" value="2"/>
</dbReference>
<dbReference type="GO" id="GO:0071555">
    <property type="term" value="P:cell wall organization"/>
    <property type="evidence" value="ECO:0007669"/>
    <property type="project" value="UniProtKB-UniRule"/>
</dbReference>
<evidence type="ECO:0000313" key="9">
    <source>
        <dbReference type="EMBL" id="CUP89447.1"/>
    </source>
</evidence>
<evidence type="ECO:0000259" key="8">
    <source>
        <dbReference type="PROSITE" id="PS52029"/>
    </source>
</evidence>
<reference evidence="9 10" key="1">
    <citation type="submission" date="2015-09" db="EMBL/GenBank/DDBJ databases">
        <authorList>
            <consortium name="Pathogen Informatics"/>
        </authorList>
    </citation>
    <scope>NUCLEOTIDE SEQUENCE [LARGE SCALE GENOMIC DNA]</scope>
    <source>
        <strain evidence="9 10">2789STDY5834957</strain>
    </source>
</reference>
<comment type="pathway">
    <text evidence="1 6">Cell wall biogenesis; peptidoglycan biosynthesis.</text>
</comment>
<evidence type="ECO:0000256" key="2">
    <source>
        <dbReference type="ARBA" id="ARBA00022679"/>
    </source>
</evidence>
<proteinExistence type="predicted"/>
<evidence type="ECO:0000256" key="4">
    <source>
        <dbReference type="ARBA" id="ARBA00022984"/>
    </source>
</evidence>
<organism evidence="9 10">
    <name type="scientific">Blautia obeum</name>
    <dbReference type="NCBI Taxonomy" id="40520"/>
    <lineage>
        <taxon>Bacteria</taxon>
        <taxon>Bacillati</taxon>
        <taxon>Bacillota</taxon>
        <taxon>Clostridia</taxon>
        <taxon>Lachnospirales</taxon>
        <taxon>Lachnospiraceae</taxon>
        <taxon>Blautia</taxon>
    </lineage>
</organism>
<dbReference type="EMBL" id="CZBP01000007">
    <property type="protein sequence ID" value="CUP89447.1"/>
    <property type="molecule type" value="Genomic_DNA"/>
</dbReference>
<dbReference type="InterPro" id="IPR038054">
    <property type="entry name" value="LD_TPept-like_central_sf"/>
</dbReference>
<dbReference type="InterPro" id="IPR022029">
    <property type="entry name" value="YoaR-like_PG-bd"/>
</dbReference>
<evidence type="ECO:0000313" key="10">
    <source>
        <dbReference type="Proteomes" id="UP000095762"/>
    </source>
</evidence>
<accession>A0A174S0K2</accession>
<dbReference type="RefSeq" id="WP_055059633.1">
    <property type="nucleotide sequence ID" value="NZ_CZBP01000007.1"/>
</dbReference>
<feature type="transmembrane region" description="Helical" evidence="7">
    <location>
        <begin position="48"/>
        <end position="71"/>
    </location>
</feature>